<dbReference type="PANTHER" id="PTHR30572:SF4">
    <property type="entry name" value="ABC TRANSPORTER PERMEASE YTRF"/>
    <property type="match status" value="1"/>
</dbReference>
<keyword evidence="5 7" id="KW-0472">Membrane</keyword>
<evidence type="ECO:0000256" key="7">
    <source>
        <dbReference type="SAM" id="Phobius"/>
    </source>
</evidence>
<evidence type="ECO:0000256" key="1">
    <source>
        <dbReference type="ARBA" id="ARBA00004651"/>
    </source>
</evidence>
<reference evidence="10" key="1">
    <citation type="submission" date="2021-03" db="EMBL/GenBank/DDBJ databases">
        <title>Acanthopleuribacteraceae sp. M133.</title>
        <authorList>
            <person name="Wang G."/>
        </authorList>
    </citation>
    <scope>NUCLEOTIDE SEQUENCE</scope>
    <source>
        <strain evidence="10">M133</strain>
    </source>
</reference>
<dbReference type="RefSeq" id="WP_237381435.1">
    <property type="nucleotide sequence ID" value="NZ_CP071793.1"/>
</dbReference>
<feature type="transmembrane region" description="Helical" evidence="7">
    <location>
        <begin position="288"/>
        <end position="314"/>
    </location>
</feature>
<gene>
    <name evidence="10" type="ORF">J3U87_02445</name>
</gene>
<organism evidence="10 11">
    <name type="scientific">Sulfidibacter corallicola</name>
    <dbReference type="NCBI Taxonomy" id="2818388"/>
    <lineage>
        <taxon>Bacteria</taxon>
        <taxon>Pseudomonadati</taxon>
        <taxon>Acidobacteriota</taxon>
        <taxon>Holophagae</taxon>
        <taxon>Acanthopleuribacterales</taxon>
        <taxon>Acanthopleuribacteraceae</taxon>
        <taxon>Sulfidibacter</taxon>
    </lineage>
</organism>
<dbReference type="EMBL" id="CP071793">
    <property type="protein sequence ID" value="QTD51303.1"/>
    <property type="molecule type" value="Genomic_DNA"/>
</dbReference>
<protein>
    <submittedName>
        <fullName evidence="10">ABC transporter permease</fullName>
    </submittedName>
</protein>
<dbReference type="KEGG" id="scor:J3U87_02445"/>
<dbReference type="PANTHER" id="PTHR30572">
    <property type="entry name" value="MEMBRANE COMPONENT OF TRANSPORTER-RELATED"/>
    <property type="match status" value="1"/>
</dbReference>
<name>A0A8A4TP26_SULCO</name>
<feature type="transmembrane region" description="Helical" evidence="7">
    <location>
        <begin position="371"/>
        <end position="395"/>
    </location>
</feature>
<keyword evidence="3 7" id="KW-0812">Transmembrane</keyword>
<comment type="similarity">
    <text evidence="6">Belongs to the ABC-4 integral membrane protein family.</text>
</comment>
<dbReference type="InterPro" id="IPR025857">
    <property type="entry name" value="MacB_PCD"/>
</dbReference>
<evidence type="ECO:0000256" key="4">
    <source>
        <dbReference type="ARBA" id="ARBA00022989"/>
    </source>
</evidence>
<keyword evidence="11" id="KW-1185">Reference proteome</keyword>
<dbReference type="Pfam" id="PF12704">
    <property type="entry name" value="MacB_PCD"/>
    <property type="match status" value="1"/>
</dbReference>
<accession>A0A8A4TP26</accession>
<evidence type="ECO:0000256" key="3">
    <source>
        <dbReference type="ARBA" id="ARBA00022692"/>
    </source>
</evidence>
<dbReference type="GO" id="GO:0005886">
    <property type="term" value="C:plasma membrane"/>
    <property type="evidence" value="ECO:0007669"/>
    <property type="project" value="UniProtKB-SubCell"/>
</dbReference>
<comment type="subcellular location">
    <subcellularLocation>
        <location evidence="1">Cell membrane</location>
        <topology evidence="1">Multi-pass membrane protein</topology>
    </subcellularLocation>
</comment>
<dbReference type="InterPro" id="IPR050250">
    <property type="entry name" value="Macrolide_Exporter_MacB"/>
</dbReference>
<sequence length="412" mass="44975">MNEWIQDAKEALEQLGTQKLRTFLTLLGMIFGVGAVIAMLSIGEGAEREALQLIDAMGMRNVIVKTKAVPRDRLAEVREDSLGLSLKDVAIARETLPFLVGATALKRVRTYEIFCETGKSDATVAGVTADIFAFGQLEMAAGRPLLDLDGQRGARVCVLGSQAAFDLFGNRPPLDRQVKINHLWFRVVGVLADRNLSRSEFQGVRIDSPRNRIFIPIDTALNRFPFNFLEEELDECRFQIAAGMDTGKAAAGLNRLLESRHRGVDDFELVVPEALLEQHRRTQDIFNIVMSAIAGISLLVGGIGIMNIMLANVLERTREIGLRRAIGARRRDIQRLFLIEAFAISTLGGLIGIAIGFAIAKGISLYSGWAVAWSGAAVLPAILVCATVGLVFGIYPAVKAAKLDPIEALRHD</sequence>
<proteinExistence type="inferred from homology"/>
<evidence type="ECO:0000313" key="11">
    <source>
        <dbReference type="Proteomes" id="UP000663929"/>
    </source>
</evidence>
<evidence type="ECO:0000259" key="8">
    <source>
        <dbReference type="Pfam" id="PF02687"/>
    </source>
</evidence>
<dbReference type="InterPro" id="IPR003838">
    <property type="entry name" value="ABC3_permease_C"/>
</dbReference>
<feature type="domain" description="ABC3 transporter permease C-terminal" evidence="8">
    <location>
        <begin position="292"/>
        <end position="405"/>
    </location>
</feature>
<feature type="transmembrane region" description="Helical" evidence="7">
    <location>
        <begin position="335"/>
        <end position="359"/>
    </location>
</feature>
<evidence type="ECO:0000256" key="2">
    <source>
        <dbReference type="ARBA" id="ARBA00022475"/>
    </source>
</evidence>
<evidence type="ECO:0000259" key="9">
    <source>
        <dbReference type="Pfam" id="PF12704"/>
    </source>
</evidence>
<keyword evidence="4 7" id="KW-1133">Transmembrane helix</keyword>
<feature type="domain" description="MacB-like periplasmic core" evidence="9">
    <location>
        <begin position="22"/>
        <end position="253"/>
    </location>
</feature>
<dbReference type="Pfam" id="PF02687">
    <property type="entry name" value="FtsX"/>
    <property type="match status" value="1"/>
</dbReference>
<dbReference type="AlphaFoldDB" id="A0A8A4TP26"/>
<dbReference type="GO" id="GO:0022857">
    <property type="term" value="F:transmembrane transporter activity"/>
    <property type="evidence" value="ECO:0007669"/>
    <property type="project" value="TreeGrafter"/>
</dbReference>
<dbReference type="Proteomes" id="UP000663929">
    <property type="component" value="Chromosome"/>
</dbReference>
<feature type="transmembrane region" description="Helical" evidence="7">
    <location>
        <begin position="20"/>
        <end position="42"/>
    </location>
</feature>
<keyword evidence="2" id="KW-1003">Cell membrane</keyword>
<evidence type="ECO:0000313" key="10">
    <source>
        <dbReference type="EMBL" id="QTD51303.1"/>
    </source>
</evidence>
<evidence type="ECO:0000256" key="5">
    <source>
        <dbReference type="ARBA" id="ARBA00023136"/>
    </source>
</evidence>
<evidence type="ECO:0000256" key="6">
    <source>
        <dbReference type="ARBA" id="ARBA00038076"/>
    </source>
</evidence>